<keyword evidence="10" id="KW-1185">Reference proteome</keyword>
<dbReference type="AlphaFoldDB" id="A0A552UGJ1"/>
<comment type="caution">
    <text evidence="9">The sequence shown here is derived from an EMBL/GenBank/DDBJ whole genome shotgun (WGS) entry which is preliminary data.</text>
</comment>
<feature type="transmembrane region" description="Helical" evidence="6">
    <location>
        <begin position="128"/>
        <end position="147"/>
    </location>
</feature>
<reference evidence="9 10" key="1">
    <citation type="submission" date="2019-07" db="EMBL/GenBank/DDBJ databases">
        <title>Novel species isolated from glacier.</title>
        <authorList>
            <person name="Liu Q."/>
            <person name="Xin Y.-H."/>
        </authorList>
    </citation>
    <scope>NUCLEOTIDE SEQUENCE [LARGE SCALE GENOMIC DNA]</scope>
    <source>
        <strain evidence="9 10">LB1R16</strain>
    </source>
</reference>
<accession>A0A552UGJ1</accession>
<protein>
    <submittedName>
        <fullName evidence="9">Type II secretion system F family protein</fullName>
    </submittedName>
</protein>
<dbReference type="GO" id="GO:0005886">
    <property type="term" value="C:plasma membrane"/>
    <property type="evidence" value="ECO:0007669"/>
    <property type="project" value="UniProtKB-SubCell"/>
</dbReference>
<organism evidence="9 10">
    <name type="scientific">Glacieibacterium frigidum</name>
    <dbReference type="NCBI Taxonomy" id="2593303"/>
    <lineage>
        <taxon>Bacteria</taxon>
        <taxon>Pseudomonadati</taxon>
        <taxon>Pseudomonadota</taxon>
        <taxon>Alphaproteobacteria</taxon>
        <taxon>Sphingomonadales</taxon>
        <taxon>Sphingosinicellaceae</taxon>
        <taxon>Glacieibacterium</taxon>
    </lineage>
</organism>
<dbReference type="Pfam" id="PF19360">
    <property type="entry name" value="TadB_TadC_N"/>
    <property type="match status" value="1"/>
</dbReference>
<sequence length="333" mass="36047">MDAALPSLPMLVFYVLVFGAVLLFADFAMNALAARRQTRHVNRRLGLIAAGKSRGEVLQLLRPDRRAEAGHALIAPLVHWLEPKLRQAGLRIGATRMLMYMAGATLAIGILFPLVAELSGRFNSLSAMLLLVVFAAGLGFGVPVFVINMKAAKRIKAFDKQFPVALDIFVRGLRAGHPVSAALDLLTTEIADPCGSEFGIVIDEVNYGLDLREALTNLSDRIGSQDVQMFTVCVAIQSETGGNLAEILEGLTKVIRERMSMVMKVKALASEGKMTGTMLSILPLFTFSIVFSTSPAFYLDVSGDPWFLPGVGGILTLYLLGVLTIRKLVDLKV</sequence>
<evidence type="ECO:0000256" key="3">
    <source>
        <dbReference type="ARBA" id="ARBA00022692"/>
    </source>
</evidence>
<dbReference type="PANTHER" id="PTHR35007:SF1">
    <property type="entry name" value="PILUS ASSEMBLY PROTEIN"/>
    <property type="match status" value="1"/>
</dbReference>
<evidence type="ECO:0000259" key="7">
    <source>
        <dbReference type="Pfam" id="PF00482"/>
    </source>
</evidence>
<keyword evidence="2" id="KW-1003">Cell membrane</keyword>
<evidence type="ECO:0000259" key="8">
    <source>
        <dbReference type="Pfam" id="PF19360"/>
    </source>
</evidence>
<feature type="transmembrane region" description="Helical" evidence="6">
    <location>
        <begin position="12"/>
        <end position="34"/>
    </location>
</feature>
<dbReference type="InterPro" id="IPR042094">
    <property type="entry name" value="T2SS_GspF_sf"/>
</dbReference>
<dbReference type="InterPro" id="IPR018076">
    <property type="entry name" value="T2SS_GspF_dom"/>
</dbReference>
<feature type="domain" description="Type II secretion system protein TadB-like N-terminal" evidence="8">
    <location>
        <begin position="11"/>
        <end position="154"/>
    </location>
</feature>
<feature type="transmembrane region" description="Helical" evidence="6">
    <location>
        <begin position="279"/>
        <end position="299"/>
    </location>
</feature>
<dbReference type="Proteomes" id="UP000317894">
    <property type="component" value="Unassembled WGS sequence"/>
</dbReference>
<feature type="domain" description="Type II secretion system protein GspF" evidence="7">
    <location>
        <begin position="166"/>
        <end position="290"/>
    </location>
</feature>
<evidence type="ECO:0000256" key="2">
    <source>
        <dbReference type="ARBA" id="ARBA00022475"/>
    </source>
</evidence>
<name>A0A552UGJ1_9SPHN</name>
<evidence type="ECO:0000256" key="6">
    <source>
        <dbReference type="SAM" id="Phobius"/>
    </source>
</evidence>
<dbReference type="InterPro" id="IPR045824">
    <property type="entry name" value="T2SS_TadB-like_N"/>
</dbReference>
<comment type="subcellular location">
    <subcellularLocation>
        <location evidence="1">Cell membrane</location>
        <topology evidence="1">Multi-pass membrane protein</topology>
    </subcellularLocation>
</comment>
<evidence type="ECO:0000256" key="4">
    <source>
        <dbReference type="ARBA" id="ARBA00022989"/>
    </source>
</evidence>
<dbReference type="Gene3D" id="1.20.81.30">
    <property type="entry name" value="Type II secretion system (T2SS), domain F"/>
    <property type="match status" value="1"/>
</dbReference>
<keyword evidence="4 6" id="KW-1133">Transmembrane helix</keyword>
<evidence type="ECO:0000256" key="1">
    <source>
        <dbReference type="ARBA" id="ARBA00004651"/>
    </source>
</evidence>
<dbReference type="RefSeq" id="WP_143554852.1">
    <property type="nucleotide sequence ID" value="NZ_VJWA01000001.1"/>
</dbReference>
<evidence type="ECO:0000313" key="9">
    <source>
        <dbReference type="EMBL" id="TRW17307.1"/>
    </source>
</evidence>
<keyword evidence="5 6" id="KW-0472">Membrane</keyword>
<dbReference type="Pfam" id="PF00482">
    <property type="entry name" value="T2SSF"/>
    <property type="match status" value="1"/>
</dbReference>
<gene>
    <name evidence="9" type="ORF">FMM06_03780</name>
</gene>
<dbReference type="EMBL" id="VJWA01000001">
    <property type="protein sequence ID" value="TRW17307.1"/>
    <property type="molecule type" value="Genomic_DNA"/>
</dbReference>
<feature type="transmembrane region" description="Helical" evidence="6">
    <location>
        <begin position="97"/>
        <end position="116"/>
    </location>
</feature>
<proteinExistence type="predicted"/>
<feature type="transmembrane region" description="Helical" evidence="6">
    <location>
        <begin position="305"/>
        <end position="325"/>
    </location>
</feature>
<dbReference type="PANTHER" id="PTHR35007">
    <property type="entry name" value="INTEGRAL MEMBRANE PROTEIN-RELATED"/>
    <property type="match status" value="1"/>
</dbReference>
<evidence type="ECO:0000313" key="10">
    <source>
        <dbReference type="Proteomes" id="UP000317894"/>
    </source>
</evidence>
<keyword evidence="3 6" id="KW-0812">Transmembrane</keyword>
<dbReference type="OrthoDB" id="9803381at2"/>
<evidence type="ECO:0000256" key="5">
    <source>
        <dbReference type="ARBA" id="ARBA00023136"/>
    </source>
</evidence>